<evidence type="ECO:0000259" key="1">
    <source>
        <dbReference type="Pfam" id="PF12728"/>
    </source>
</evidence>
<name>A0ABS1RRY7_RHOSU</name>
<proteinExistence type="predicted"/>
<dbReference type="SUPFAM" id="SSF46955">
    <property type="entry name" value="Putative DNA-binding domain"/>
    <property type="match status" value="1"/>
</dbReference>
<keyword evidence="3" id="KW-1185">Reference proteome</keyword>
<dbReference type="InterPro" id="IPR041657">
    <property type="entry name" value="HTH_17"/>
</dbReference>
<feature type="domain" description="Helix-turn-helix" evidence="1">
    <location>
        <begin position="10"/>
        <end position="61"/>
    </location>
</feature>
<dbReference type="Proteomes" id="UP000604473">
    <property type="component" value="Unassembled WGS sequence"/>
</dbReference>
<dbReference type="Pfam" id="PF12728">
    <property type="entry name" value="HTH_17"/>
    <property type="match status" value="1"/>
</dbReference>
<evidence type="ECO:0000313" key="3">
    <source>
        <dbReference type="Proteomes" id="UP000604473"/>
    </source>
</evidence>
<evidence type="ECO:0000313" key="2">
    <source>
        <dbReference type="EMBL" id="MBL3608668.1"/>
    </source>
</evidence>
<accession>A0ABS1RRY7</accession>
<reference evidence="2 3" key="1">
    <citation type="submission" date="2021-01" db="EMBL/GenBank/DDBJ databases">
        <title>Draft genomes of Rhodovulum sulfidophilum.</title>
        <authorList>
            <person name="Guzman M.S."/>
        </authorList>
    </citation>
    <scope>NUCLEOTIDE SEQUENCE [LARGE SCALE GENOMIC DNA]</scope>
    <source>
        <strain evidence="2 3">AB35</strain>
    </source>
</reference>
<protein>
    <submittedName>
        <fullName evidence="2">Helix-turn-helix domain-containing protein</fullName>
    </submittedName>
</protein>
<organism evidence="2 3">
    <name type="scientific">Rhodovulum sulfidophilum</name>
    <name type="common">Rhodobacter sulfidophilus</name>
    <dbReference type="NCBI Taxonomy" id="35806"/>
    <lineage>
        <taxon>Bacteria</taxon>
        <taxon>Pseudomonadati</taxon>
        <taxon>Pseudomonadota</taxon>
        <taxon>Alphaproteobacteria</taxon>
        <taxon>Rhodobacterales</taxon>
        <taxon>Paracoccaceae</taxon>
        <taxon>Rhodovulum</taxon>
    </lineage>
</organism>
<comment type="caution">
    <text evidence="2">The sequence shown here is derived from an EMBL/GenBank/DDBJ whole genome shotgun (WGS) entry which is preliminary data.</text>
</comment>
<dbReference type="EMBL" id="JAESJJ010000007">
    <property type="protein sequence ID" value="MBL3608668.1"/>
    <property type="molecule type" value="Genomic_DNA"/>
</dbReference>
<sequence length="65" mass="7487">MMGDTPQPIYFRPRDAKALFGVSANTVRRWLERAGPAVRTIKMGNTRLIHREEMEVWLEANGEKS</sequence>
<dbReference type="Gene3D" id="1.10.10.10">
    <property type="entry name" value="Winged helix-like DNA-binding domain superfamily/Winged helix DNA-binding domain"/>
    <property type="match status" value="1"/>
</dbReference>
<gene>
    <name evidence="2" type="ORF">JMM60_07580</name>
</gene>
<dbReference type="InterPro" id="IPR009061">
    <property type="entry name" value="DNA-bd_dom_put_sf"/>
</dbReference>
<dbReference type="InterPro" id="IPR036388">
    <property type="entry name" value="WH-like_DNA-bd_sf"/>
</dbReference>